<dbReference type="InterPro" id="IPR011032">
    <property type="entry name" value="GroES-like_sf"/>
</dbReference>
<feature type="domain" description="Alcohol dehydrogenase-like C-terminal" evidence="6">
    <location>
        <begin position="174"/>
        <end position="300"/>
    </location>
</feature>
<name>A0ABT2VNZ8_9ALTE</name>
<proteinExistence type="inferred from homology"/>
<organism evidence="8 9">
    <name type="scientific">Alteromonas salexigens</name>
    <dbReference type="NCBI Taxonomy" id="2982530"/>
    <lineage>
        <taxon>Bacteria</taxon>
        <taxon>Pseudomonadati</taxon>
        <taxon>Pseudomonadota</taxon>
        <taxon>Gammaproteobacteria</taxon>
        <taxon>Alteromonadales</taxon>
        <taxon>Alteromonadaceae</taxon>
        <taxon>Alteromonas/Salinimonas group</taxon>
        <taxon>Alteromonas</taxon>
    </lineage>
</organism>
<dbReference type="PANTHER" id="PTHR43350:SF17">
    <property type="entry name" value="NAD-DEPENDENT ALCOHOL DEHYDROGENASE"/>
    <property type="match status" value="1"/>
</dbReference>
<comment type="cofactor">
    <cofactor evidence="1">
        <name>Zn(2+)</name>
        <dbReference type="ChEBI" id="CHEBI:29105"/>
    </cofactor>
</comment>
<evidence type="ECO:0000256" key="5">
    <source>
        <dbReference type="ARBA" id="ARBA00023002"/>
    </source>
</evidence>
<evidence type="ECO:0000259" key="6">
    <source>
        <dbReference type="Pfam" id="PF00107"/>
    </source>
</evidence>
<dbReference type="Pfam" id="PF08240">
    <property type="entry name" value="ADH_N"/>
    <property type="match status" value="1"/>
</dbReference>
<keyword evidence="4" id="KW-0862">Zinc</keyword>
<protein>
    <submittedName>
        <fullName evidence="8">Zinc-binding dehydrogenase</fullName>
    </submittedName>
</protein>
<evidence type="ECO:0000259" key="7">
    <source>
        <dbReference type="Pfam" id="PF08240"/>
    </source>
</evidence>
<dbReference type="EMBL" id="JAOTJC010000008">
    <property type="protein sequence ID" value="MCU7555012.1"/>
    <property type="molecule type" value="Genomic_DNA"/>
</dbReference>
<feature type="domain" description="Alcohol dehydrogenase-like N-terminal" evidence="7">
    <location>
        <begin position="27"/>
        <end position="133"/>
    </location>
</feature>
<dbReference type="SUPFAM" id="SSF50129">
    <property type="entry name" value="GroES-like"/>
    <property type="match status" value="1"/>
</dbReference>
<comment type="similarity">
    <text evidence="2">Belongs to the zinc-containing alcohol dehydrogenase family.</text>
</comment>
<reference evidence="9" key="1">
    <citation type="submission" date="2023-07" db="EMBL/GenBank/DDBJ databases">
        <title>Study on multiphase classification of strain Alteromonas salexigens isolated from the Yellow Sea.</title>
        <authorList>
            <person name="Sun L."/>
        </authorList>
    </citation>
    <scope>NUCLEOTIDE SEQUENCE [LARGE SCALE GENOMIC DNA]</scope>
    <source>
        <strain evidence="9">ASW11-19</strain>
    </source>
</reference>
<keyword evidence="9" id="KW-1185">Reference proteome</keyword>
<dbReference type="PANTHER" id="PTHR43350">
    <property type="entry name" value="NAD-DEPENDENT ALCOHOL DEHYDROGENASE"/>
    <property type="match status" value="1"/>
</dbReference>
<evidence type="ECO:0000256" key="4">
    <source>
        <dbReference type="ARBA" id="ARBA00022833"/>
    </source>
</evidence>
<dbReference type="Proteomes" id="UP001209257">
    <property type="component" value="Unassembled WGS sequence"/>
</dbReference>
<evidence type="ECO:0000313" key="8">
    <source>
        <dbReference type="EMBL" id="MCU7555012.1"/>
    </source>
</evidence>
<keyword evidence="3" id="KW-0479">Metal-binding</keyword>
<evidence type="ECO:0000256" key="3">
    <source>
        <dbReference type="ARBA" id="ARBA00022723"/>
    </source>
</evidence>
<evidence type="ECO:0000256" key="2">
    <source>
        <dbReference type="ARBA" id="ARBA00008072"/>
    </source>
</evidence>
<gene>
    <name evidence="8" type="ORF">OCL06_10405</name>
</gene>
<dbReference type="SUPFAM" id="SSF51735">
    <property type="entry name" value="NAD(P)-binding Rossmann-fold domains"/>
    <property type="match status" value="1"/>
</dbReference>
<dbReference type="InterPro" id="IPR036291">
    <property type="entry name" value="NAD(P)-bd_dom_sf"/>
</dbReference>
<sequence length="347" mass="36287">MRFTSAVLTQCGNPLEIIDDIQVPALGQGQVLVKIHYSGVCHSQLMEVAGARGEDKYLPHMLGHEATATVIDTGPSVTTVAPDDKVVLGWIKGTGLDAGSTQYSSPIGTINAGAVTTFSEYSVVSENRCYPLPTGIGLKEGVLFGCALPTGMGMVQHQLALAEGESIGIVGLGGIGLSALLAAVNCNAGLIVAIDTNESKLQLAKRLGAHVVLNPNTASIVKEVAEITQGSMLDHAVEAAGSCRTIELAFALIHPRNGKCVFASHPKQGEKIQLDPFELICGKKIEGSWGGGASPQALLEEAATSPDTIKPLNNFLSEEYSLQNINLALTDLKNQKVVRAIVSLNGN</sequence>
<dbReference type="RefSeq" id="WP_262994252.1">
    <property type="nucleotide sequence ID" value="NZ_JAOTJC010000008.1"/>
</dbReference>
<dbReference type="Gene3D" id="3.90.180.10">
    <property type="entry name" value="Medium-chain alcohol dehydrogenases, catalytic domain"/>
    <property type="match status" value="1"/>
</dbReference>
<comment type="caution">
    <text evidence="8">The sequence shown here is derived from an EMBL/GenBank/DDBJ whole genome shotgun (WGS) entry which is preliminary data.</text>
</comment>
<dbReference type="Gene3D" id="3.40.50.720">
    <property type="entry name" value="NAD(P)-binding Rossmann-like Domain"/>
    <property type="match status" value="1"/>
</dbReference>
<dbReference type="InterPro" id="IPR013154">
    <property type="entry name" value="ADH-like_N"/>
</dbReference>
<dbReference type="InterPro" id="IPR013149">
    <property type="entry name" value="ADH-like_C"/>
</dbReference>
<dbReference type="Pfam" id="PF00107">
    <property type="entry name" value="ADH_zinc_N"/>
    <property type="match status" value="1"/>
</dbReference>
<accession>A0ABT2VNZ8</accession>
<evidence type="ECO:0000256" key="1">
    <source>
        <dbReference type="ARBA" id="ARBA00001947"/>
    </source>
</evidence>
<evidence type="ECO:0000313" key="9">
    <source>
        <dbReference type="Proteomes" id="UP001209257"/>
    </source>
</evidence>
<keyword evidence="5" id="KW-0560">Oxidoreductase</keyword>